<dbReference type="AlphaFoldDB" id="A0A0G1U615"/>
<dbReference type="InterPro" id="IPR043735">
    <property type="entry name" value="DUF5680"/>
</dbReference>
<proteinExistence type="predicted"/>
<evidence type="ECO:0000313" key="3">
    <source>
        <dbReference type="Proteomes" id="UP000033882"/>
    </source>
</evidence>
<feature type="domain" description="DUF5680" evidence="1">
    <location>
        <begin position="65"/>
        <end position="152"/>
    </location>
</feature>
<evidence type="ECO:0000313" key="2">
    <source>
        <dbReference type="EMBL" id="KKU89532.1"/>
    </source>
</evidence>
<dbReference type="Pfam" id="PF18931">
    <property type="entry name" value="DUF5680"/>
    <property type="match status" value="1"/>
</dbReference>
<organism evidence="2 3">
    <name type="scientific">Candidatus Wolfebacteria bacterium GW2011_GWA2_47_9b</name>
    <dbReference type="NCBI Taxonomy" id="1619005"/>
    <lineage>
        <taxon>Bacteria</taxon>
        <taxon>Candidatus Wolfeibacteriota</taxon>
    </lineage>
</organism>
<gene>
    <name evidence="2" type="ORF">UY19_C0013G0015</name>
</gene>
<evidence type="ECO:0000259" key="1">
    <source>
        <dbReference type="Pfam" id="PF18931"/>
    </source>
</evidence>
<sequence>MIVRDAVLKEAKHVFFAAMLAGYVGDGDGVTKTKESITGCTTIQFVRGSYKVVDYYYTTPHSDRSAGMTMIFFGGMPVWWMSYGGSYPKEVIPLLKDALGAAYVCHFFNGGRGPKAHTRIGMRYENVVEPGGNFVQFKGREEIRFDHDQAGEVLGFHEYFGGSLI</sequence>
<accession>A0A0G1U615</accession>
<protein>
    <recommendedName>
        <fullName evidence="1">DUF5680 domain-containing protein</fullName>
    </recommendedName>
</protein>
<dbReference type="EMBL" id="LCPB01000013">
    <property type="protein sequence ID" value="KKU89532.1"/>
    <property type="molecule type" value="Genomic_DNA"/>
</dbReference>
<name>A0A0G1U615_9BACT</name>
<comment type="caution">
    <text evidence="2">The sequence shown here is derived from an EMBL/GenBank/DDBJ whole genome shotgun (WGS) entry which is preliminary data.</text>
</comment>
<reference evidence="2 3" key="1">
    <citation type="journal article" date="2015" name="Nature">
        <title>rRNA introns, odd ribosomes, and small enigmatic genomes across a large radiation of phyla.</title>
        <authorList>
            <person name="Brown C.T."/>
            <person name="Hug L.A."/>
            <person name="Thomas B.C."/>
            <person name="Sharon I."/>
            <person name="Castelle C.J."/>
            <person name="Singh A."/>
            <person name="Wilkins M.J."/>
            <person name="Williams K.H."/>
            <person name="Banfield J.F."/>
        </authorList>
    </citation>
    <scope>NUCLEOTIDE SEQUENCE [LARGE SCALE GENOMIC DNA]</scope>
</reference>
<dbReference type="Proteomes" id="UP000033882">
    <property type="component" value="Unassembled WGS sequence"/>
</dbReference>